<keyword evidence="3" id="KW-1003">Cell membrane</keyword>
<proteinExistence type="predicted"/>
<feature type="domain" description="Cytochrome c" evidence="14">
    <location>
        <begin position="39"/>
        <end position="142"/>
    </location>
</feature>
<evidence type="ECO:0000256" key="12">
    <source>
        <dbReference type="PIRSR" id="PIRSR000018-50"/>
    </source>
</evidence>
<feature type="binding site" description="covalent" evidence="12">
    <location>
        <position position="53"/>
    </location>
    <ligand>
        <name>heme c</name>
        <dbReference type="ChEBI" id="CHEBI:61717"/>
        <label>1</label>
    </ligand>
</feature>
<keyword evidence="8" id="KW-0677">Repeat</keyword>
<dbReference type="PROSITE" id="PS51007">
    <property type="entry name" value="CYTC"/>
    <property type="match status" value="3"/>
</dbReference>
<feature type="binding site" description="axial binding residue" evidence="13">
    <location>
        <position position="334"/>
    </location>
    <ligand>
        <name>heme c</name>
        <dbReference type="ChEBI" id="CHEBI:61717"/>
        <label>3</label>
    </ligand>
    <ligandPart>
        <name>Fe</name>
        <dbReference type="ChEBI" id="CHEBI:18248"/>
    </ligandPart>
</feature>
<evidence type="ECO:0000313" key="16">
    <source>
        <dbReference type="Proteomes" id="UP000316801"/>
    </source>
</evidence>
<dbReference type="InterPro" id="IPR008168">
    <property type="entry name" value="Cyt_C_IC"/>
</dbReference>
<dbReference type="AlphaFoldDB" id="A0A549THC1"/>
<dbReference type="RefSeq" id="WP_142880734.1">
    <property type="nucleotide sequence ID" value="NZ_VJMG01000006.1"/>
</dbReference>
<evidence type="ECO:0000256" key="10">
    <source>
        <dbReference type="ARBA" id="ARBA00023004"/>
    </source>
</evidence>
<evidence type="ECO:0000256" key="13">
    <source>
        <dbReference type="PIRSR" id="PIRSR000018-51"/>
    </source>
</evidence>
<keyword evidence="2" id="KW-0813">Transport</keyword>
<comment type="subcellular location">
    <subcellularLocation>
        <location evidence="1">Cell membrane</location>
    </subcellularLocation>
</comment>
<dbReference type="Pfam" id="PF00034">
    <property type="entry name" value="Cytochrom_C"/>
    <property type="match status" value="2"/>
</dbReference>
<name>A0A549THC1_9HYPH</name>
<feature type="binding site" description="covalent" evidence="12">
    <location>
        <position position="330"/>
    </location>
    <ligand>
        <name>heme c</name>
        <dbReference type="ChEBI" id="CHEBI:61717"/>
        <label>3</label>
    </ligand>
</feature>
<keyword evidence="9" id="KW-0249">Electron transport</keyword>
<evidence type="ECO:0000256" key="3">
    <source>
        <dbReference type="ARBA" id="ARBA00022475"/>
    </source>
</evidence>
<dbReference type="Proteomes" id="UP000316801">
    <property type="component" value="Unassembled WGS sequence"/>
</dbReference>
<protein>
    <submittedName>
        <fullName evidence="15">C-type cytochrome</fullName>
    </submittedName>
</protein>
<evidence type="ECO:0000256" key="1">
    <source>
        <dbReference type="ARBA" id="ARBA00004236"/>
    </source>
</evidence>
<evidence type="ECO:0000256" key="4">
    <source>
        <dbReference type="ARBA" id="ARBA00022617"/>
    </source>
</evidence>
<evidence type="ECO:0000256" key="6">
    <source>
        <dbReference type="ARBA" id="ARBA00022723"/>
    </source>
</evidence>
<dbReference type="Gene3D" id="1.10.760.10">
    <property type="entry name" value="Cytochrome c-like domain"/>
    <property type="match status" value="3"/>
</dbReference>
<dbReference type="PANTHER" id="PTHR35008:SF8">
    <property type="entry name" value="ALCOHOL DEHYDROGENASE CYTOCHROME C SUBUNIT"/>
    <property type="match status" value="1"/>
</dbReference>
<feature type="binding site" description="covalent" evidence="12">
    <location>
        <position position="200"/>
    </location>
    <ligand>
        <name>heme c</name>
        <dbReference type="ChEBI" id="CHEBI:61717"/>
        <label>2</label>
    </ligand>
</feature>
<comment type="caution">
    <text evidence="15">The sequence shown here is derived from an EMBL/GenBank/DDBJ whole genome shotgun (WGS) entry which is preliminary data.</text>
</comment>
<reference evidence="15 16" key="1">
    <citation type="submission" date="2019-07" db="EMBL/GenBank/DDBJ databases">
        <title>Ln-dependent methylotrophs.</title>
        <authorList>
            <person name="Tani A."/>
        </authorList>
    </citation>
    <scope>NUCLEOTIDE SEQUENCE [LARGE SCALE GENOMIC DNA]</scope>
    <source>
        <strain evidence="15 16">SM12</strain>
    </source>
</reference>
<feature type="binding site" description="covalent" evidence="12">
    <location>
        <position position="333"/>
    </location>
    <ligand>
        <name>heme c</name>
        <dbReference type="ChEBI" id="CHEBI:61717"/>
        <label>3</label>
    </ligand>
</feature>
<feature type="binding site" description="covalent" evidence="12">
    <location>
        <position position="203"/>
    </location>
    <ligand>
        <name>heme c</name>
        <dbReference type="ChEBI" id="CHEBI:61717"/>
        <label>2</label>
    </ligand>
</feature>
<keyword evidence="4 12" id="KW-0349">Heme</keyword>
<evidence type="ECO:0000256" key="8">
    <source>
        <dbReference type="ARBA" id="ARBA00022737"/>
    </source>
</evidence>
<evidence type="ECO:0000313" key="15">
    <source>
        <dbReference type="EMBL" id="TRL42327.1"/>
    </source>
</evidence>
<organism evidence="15 16">
    <name type="scientific">Rhizobium straminoryzae</name>
    <dbReference type="NCBI Taxonomy" id="1387186"/>
    <lineage>
        <taxon>Bacteria</taxon>
        <taxon>Pseudomonadati</taxon>
        <taxon>Pseudomonadota</taxon>
        <taxon>Alphaproteobacteria</taxon>
        <taxon>Hyphomicrobiales</taxon>
        <taxon>Rhizobiaceae</taxon>
        <taxon>Rhizobium/Agrobacterium group</taxon>
        <taxon>Rhizobium</taxon>
    </lineage>
</organism>
<evidence type="ECO:0000259" key="14">
    <source>
        <dbReference type="PROSITE" id="PS51007"/>
    </source>
</evidence>
<evidence type="ECO:0000256" key="5">
    <source>
        <dbReference type="ARBA" id="ARBA00022660"/>
    </source>
</evidence>
<keyword evidence="16" id="KW-1185">Reference proteome</keyword>
<accession>A0A549THC1</accession>
<dbReference type="InterPro" id="IPR051459">
    <property type="entry name" value="Cytochrome_c-type_DH"/>
</dbReference>
<comment type="cofactor">
    <cofactor evidence="12">
        <name>heme c</name>
        <dbReference type="ChEBI" id="CHEBI:61717"/>
    </cofactor>
    <text evidence="12">Binds 3 heme c groups covalently per subunit.</text>
</comment>
<keyword evidence="6 13" id="KW-0479">Metal-binding</keyword>
<gene>
    <name evidence="15" type="ORF">FNA46_02335</name>
</gene>
<feature type="binding site" description="axial binding residue" evidence="13">
    <location>
        <position position="57"/>
    </location>
    <ligand>
        <name>heme c</name>
        <dbReference type="ChEBI" id="CHEBI:61717"/>
        <label>1</label>
    </ligand>
    <ligandPart>
        <name>Fe</name>
        <dbReference type="ChEBI" id="CHEBI:18248"/>
    </ligandPart>
</feature>
<evidence type="ECO:0000256" key="7">
    <source>
        <dbReference type="ARBA" id="ARBA00022729"/>
    </source>
</evidence>
<feature type="domain" description="Cytochrome c" evidence="14">
    <location>
        <begin position="317"/>
        <end position="407"/>
    </location>
</feature>
<dbReference type="InterPro" id="IPR009056">
    <property type="entry name" value="Cyt_c-like_dom"/>
</dbReference>
<dbReference type="PIRSF" id="PIRSF000018">
    <property type="entry name" value="Mb_ADH_cyt_c"/>
    <property type="match status" value="1"/>
</dbReference>
<feature type="binding site" description="axial binding residue" evidence="13">
    <location>
        <position position="204"/>
    </location>
    <ligand>
        <name>heme c</name>
        <dbReference type="ChEBI" id="CHEBI:61717"/>
        <label>2</label>
    </ligand>
    <ligandPart>
        <name>Fe</name>
        <dbReference type="ChEBI" id="CHEBI:18248"/>
    </ligandPart>
</feature>
<dbReference type="PANTHER" id="PTHR35008">
    <property type="entry name" value="BLL4482 PROTEIN-RELATED"/>
    <property type="match status" value="1"/>
</dbReference>
<dbReference type="InterPro" id="IPR036909">
    <property type="entry name" value="Cyt_c-like_dom_sf"/>
</dbReference>
<keyword evidence="7" id="KW-0732">Signal</keyword>
<dbReference type="GO" id="GO:0005886">
    <property type="term" value="C:plasma membrane"/>
    <property type="evidence" value="ECO:0007669"/>
    <property type="project" value="UniProtKB-SubCell"/>
</dbReference>
<evidence type="ECO:0000256" key="2">
    <source>
        <dbReference type="ARBA" id="ARBA00022448"/>
    </source>
</evidence>
<keyword evidence="11" id="KW-0472">Membrane</keyword>
<dbReference type="SUPFAM" id="SSF46626">
    <property type="entry name" value="Cytochrome c"/>
    <property type="match status" value="3"/>
</dbReference>
<dbReference type="EMBL" id="VJMG01000006">
    <property type="protein sequence ID" value="TRL42327.1"/>
    <property type="molecule type" value="Genomic_DNA"/>
</dbReference>
<dbReference type="InterPro" id="IPR014353">
    <property type="entry name" value="Membr-bd_ADH_cyt_c"/>
</dbReference>
<evidence type="ECO:0000256" key="11">
    <source>
        <dbReference type="ARBA" id="ARBA00023136"/>
    </source>
</evidence>
<dbReference type="PRINTS" id="PR00605">
    <property type="entry name" value="CYTCHROMECIC"/>
</dbReference>
<dbReference type="GO" id="GO:0016614">
    <property type="term" value="F:oxidoreductase activity, acting on CH-OH group of donors"/>
    <property type="evidence" value="ECO:0007669"/>
    <property type="project" value="InterPro"/>
</dbReference>
<dbReference type="GO" id="GO:0009055">
    <property type="term" value="F:electron transfer activity"/>
    <property type="evidence" value="ECO:0007669"/>
    <property type="project" value="InterPro"/>
</dbReference>
<sequence length="439" mass="47518">MKRLGLFVAVVAVVGAGSAWFATHVPRSPFDGEARPAPGPLARGEYVARLSDCVACHTTERGKPFAGGLAMGTPLGAIYTTNITPDRETGIGNYTLADFDNAVRRGVRADGTRLYPAMPHPSYAKMSDDDIRALYDYFMNHVQPVSQSNRPADIAWPLNMRWPLAFWNAAFTRPGAYQAKTTGDDLWNRGAYLVQGPGHCGSCHTPRGVAIQEVALDEGDPRYLSGALLDGWYAPSLRNDHNTGLGRWTEEDIVSYLKDGRNQHGVVFGSMLEAFNNSTQYMSDTDLKGIARYLKSLPGDRMRDGDPWQYQPVAAATPRSAGQAIYAAQCATCHGADGRGRAEWIAPLAGASSLLAPDPASAINITLNGAGRVVADGVTDAYRMPSLRSKLSDQQIAEVLTYVRATWGNRAAPVTEQEVKALRAHTDPASPDPIILQMR</sequence>
<evidence type="ECO:0000256" key="9">
    <source>
        <dbReference type="ARBA" id="ARBA00022982"/>
    </source>
</evidence>
<dbReference type="GO" id="GO:0005506">
    <property type="term" value="F:iron ion binding"/>
    <property type="evidence" value="ECO:0007669"/>
    <property type="project" value="InterPro"/>
</dbReference>
<feature type="binding site" description="covalent" evidence="12">
    <location>
        <position position="56"/>
    </location>
    <ligand>
        <name>heme c</name>
        <dbReference type="ChEBI" id="CHEBI:61717"/>
        <label>1</label>
    </ligand>
</feature>
<keyword evidence="5" id="KW-0679">Respiratory chain</keyword>
<keyword evidence="10 13" id="KW-0408">Iron</keyword>
<feature type="domain" description="Cytochrome c" evidence="14">
    <location>
        <begin position="178"/>
        <end position="298"/>
    </location>
</feature>
<dbReference type="GO" id="GO:0020037">
    <property type="term" value="F:heme binding"/>
    <property type="evidence" value="ECO:0007669"/>
    <property type="project" value="InterPro"/>
</dbReference>